<sequence length="356" mass="40330">MAKILVTLPHLSSPGGVSSFWNALLPEFGGRKEFEIIPLEIGGHGKNPFGPLVDQWKLLKSVNKVDLCVLNPSLGARSFFRDGLFAKQLALRKRKFAIFFHGWDEDFEQMVTKRYIPLFKGTFAKAEQIFVLSKDFESKLREWGYTGVVTVATTTIEGSLIQDFSISEKMNNLRSTDKMRLLFMSRLVREKGIYETIDAFRKLKKSVPNLELLIAGDGKEMDRVVNETQNDADIEILGHLTGSRKREVFINSHVYCLPSYTEGLPTSILEAMAFGMPVITTPVGGLKYFFKDKEMGYFVDLKEEEDMAARLKDLILDREKMVHMGNYNHDFALSNLTANKVAERLANSFASMIARS</sequence>
<protein>
    <submittedName>
        <fullName evidence="2">Glycosyltransferase</fullName>
    </submittedName>
</protein>
<evidence type="ECO:0000313" key="3">
    <source>
        <dbReference type="Proteomes" id="UP000286990"/>
    </source>
</evidence>
<dbReference type="CDD" id="cd03801">
    <property type="entry name" value="GT4_PimA-like"/>
    <property type="match status" value="1"/>
</dbReference>
<proteinExistence type="predicted"/>
<dbReference type="Pfam" id="PF00534">
    <property type="entry name" value="Glycos_transf_1"/>
    <property type="match status" value="1"/>
</dbReference>
<dbReference type="OrthoDB" id="9790710at2"/>
<organism evidence="2 3">
    <name type="scientific">Maribacter algicola</name>
    <dbReference type="NCBI Taxonomy" id="2498892"/>
    <lineage>
        <taxon>Bacteria</taxon>
        <taxon>Pseudomonadati</taxon>
        <taxon>Bacteroidota</taxon>
        <taxon>Flavobacteriia</taxon>
        <taxon>Flavobacteriales</taxon>
        <taxon>Flavobacteriaceae</taxon>
        <taxon>Maribacter</taxon>
    </lineage>
</organism>
<dbReference type="InterPro" id="IPR050194">
    <property type="entry name" value="Glycosyltransferase_grp1"/>
</dbReference>
<dbReference type="RefSeq" id="WP_125222670.1">
    <property type="nucleotide sequence ID" value="NZ_QUSX01000002.1"/>
</dbReference>
<dbReference type="SUPFAM" id="SSF53756">
    <property type="entry name" value="UDP-Glycosyltransferase/glycogen phosphorylase"/>
    <property type="match status" value="1"/>
</dbReference>
<dbReference type="PANTHER" id="PTHR45947:SF15">
    <property type="entry name" value="TEICHURONIC ACID BIOSYNTHESIS GLYCOSYLTRANSFERASE TUAC-RELATED"/>
    <property type="match status" value="1"/>
</dbReference>
<keyword evidence="3" id="KW-1185">Reference proteome</keyword>
<reference evidence="3" key="1">
    <citation type="submission" date="2018-08" db="EMBL/GenBank/DDBJ databases">
        <authorList>
            <person name="Khan S.A."/>
            <person name="J S.E."/>
        </authorList>
    </citation>
    <scope>NUCLEOTIDE SEQUENCE [LARGE SCALE GENOMIC DNA]</scope>
    <source>
        <strain evidence="3">PoM-212</strain>
    </source>
</reference>
<name>A0A426RG52_9FLAO</name>
<dbReference type="GO" id="GO:0016757">
    <property type="term" value="F:glycosyltransferase activity"/>
    <property type="evidence" value="ECO:0007669"/>
    <property type="project" value="InterPro"/>
</dbReference>
<dbReference type="Gene3D" id="3.40.50.2000">
    <property type="entry name" value="Glycogen Phosphorylase B"/>
    <property type="match status" value="2"/>
</dbReference>
<dbReference type="InterPro" id="IPR001296">
    <property type="entry name" value="Glyco_trans_1"/>
</dbReference>
<dbReference type="AlphaFoldDB" id="A0A426RG52"/>
<evidence type="ECO:0000259" key="1">
    <source>
        <dbReference type="Pfam" id="PF00534"/>
    </source>
</evidence>
<evidence type="ECO:0000313" key="2">
    <source>
        <dbReference type="EMBL" id="RRQ47954.1"/>
    </source>
</evidence>
<dbReference type="EMBL" id="QUSX01000002">
    <property type="protein sequence ID" value="RRQ47954.1"/>
    <property type="molecule type" value="Genomic_DNA"/>
</dbReference>
<dbReference type="PANTHER" id="PTHR45947">
    <property type="entry name" value="SULFOQUINOVOSYL TRANSFERASE SQD2"/>
    <property type="match status" value="1"/>
</dbReference>
<feature type="domain" description="Glycosyl transferase family 1" evidence="1">
    <location>
        <begin position="172"/>
        <end position="328"/>
    </location>
</feature>
<accession>A0A426RG52</accession>
<comment type="caution">
    <text evidence="2">The sequence shown here is derived from an EMBL/GenBank/DDBJ whole genome shotgun (WGS) entry which is preliminary data.</text>
</comment>
<gene>
    <name evidence="2" type="ORF">DZC72_09410</name>
</gene>
<dbReference type="Proteomes" id="UP000286990">
    <property type="component" value="Unassembled WGS sequence"/>
</dbReference>
<reference evidence="3" key="2">
    <citation type="submission" date="2018-12" db="EMBL/GenBank/DDBJ databases">
        <title>Maribacter lutimaris sp. nov., isolated from marine sediment.</title>
        <authorList>
            <person name="Kim K.K."/>
        </authorList>
    </citation>
    <scope>NUCLEOTIDE SEQUENCE [LARGE SCALE GENOMIC DNA]</scope>
    <source>
        <strain evidence="3">PoM-212</strain>
    </source>
</reference>